<comment type="subcellular location">
    <subcellularLocation>
        <location evidence="1">Cytoplasm</location>
    </subcellularLocation>
</comment>
<evidence type="ECO:0000256" key="4">
    <source>
        <dbReference type="ARBA" id="ARBA00023012"/>
    </source>
</evidence>
<dbReference type="PANTHER" id="PTHR42713:SF3">
    <property type="entry name" value="TRANSCRIPTIONAL REGULATORY PROTEIN HPTR"/>
    <property type="match status" value="1"/>
</dbReference>
<keyword evidence="2" id="KW-0963">Cytoplasm</keyword>
<gene>
    <name evidence="11" type="ORF">FHS19_000016</name>
</gene>
<reference evidence="11 12" key="1">
    <citation type="submission" date="2020-08" db="EMBL/GenBank/DDBJ databases">
        <title>Genomic Encyclopedia of Type Strains, Phase III (KMG-III): the genomes of soil and plant-associated and newly described type strains.</title>
        <authorList>
            <person name="Whitman W."/>
        </authorList>
    </citation>
    <scope>NUCLEOTIDE SEQUENCE [LARGE SCALE GENOMIC DNA]</scope>
    <source>
        <strain evidence="11 12">CECT 5831</strain>
    </source>
</reference>
<evidence type="ECO:0000256" key="7">
    <source>
        <dbReference type="ARBA" id="ARBA00023163"/>
    </source>
</evidence>
<dbReference type="SMART" id="SM00342">
    <property type="entry name" value="HTH_ARAC"/>
    <property type="match status" value="1"/>
</dbReference>
<evidence type="ECO:0000259" key="10">
    <source>
        <dbReference type="PROSITE" id="PS50110"/>
    </source>
</evidence>
<evidence type="ECO:0000256" key="8">
    <source>
        <dbReference type="PROSITE-ProRule" id="PRU00169"/>
    </source>
</evidence>
<evidence type="ECO:0000313" key="11">
    <source>
        <dbReference type="EMBL" id="MBB3125362.1"/>
    </source>
</evidence>
<evidence type="ECO:0000256" key="1">
    <source>
        <dbReference type="ARBA" id="ARBA00004496"/>
    </source>
</evidence>
<organism evidence="11 12">
    <name type="scientific">Paenibacillus rhizosphaerae</name>
    <dbReference type="NCBI Taxonomy" id="297318"/>
    <lineage>
        <taxon>Bacteria</taxon>
        <taxon>Bacillati</taxon>
        <taxon>Bacillota</taxon>
        <taxon>Bacilli</taxon>
        <taxon>Bacillales</taxon>
        <taxon>Paenibacillaceae</taxon>
        <taxon>Paenibacillus</taxon>
    </lineage>
</organism>
<feature type="domain" description="HTH araC/xylS-type" evidence="9">
    <location>
        <begin position="430"/>
        <end position="528"/>
    </location>
</feature>
<evidence type="ECO:0000256" key="2">
    <source>
        <dbReference type="ARBA" id="ARBA00022490"/>
    </source>
</evidence>
<evidence type="ECO:0000256" key="6">
    <source>
        <dbReference type="ARBA" id="ARBA00023125"/>
    </source>
</evidence>
<dbReference type="GO" id="GO:0000160">
    <property type="term" value="P:phosphorelay signal transduction system"/>
    <property type="evidence" value="ECO:0007669"/>
    <property type="project" value="UniProtKB-KW"/>
</dbReference>
<dbReference type="CDD" id="cd17536">
    <property type="entry name" value="REC_YesN-like"/>
    <property type="match status" value="1"/>
</dbReference>
<dbReference type="InterPro" id="IPR020449">
    <property type="entry name" value="Tscrpt_reg_AraC-type_HTH"/>
</dbReference>
<keyword evidence="4" id="KW-0902">Two-component regulatory system</keyword>
<evidence type="ECO:0000259" key="9">
    <source>
        <dbReference type="PROSITE" id="PS01124"/>
    </source>
</evidence>
<evidence type="ECO:0000313" key="12">
    <source>
        <dbReference type="Proteomes" id="UP000517523"/>
    </source>
</evidence>
<dbReference type="Gene3D" id="3.40.50.2300">
    <property type="match status" value="1"/>
</dbReference>
<dbReference type="Pfam" id="PF12833">
    <property type="entry name" value="HTH_18"/>
    <property type="match status" value="1"/>
</dbReference>
<dbReference type="PRINTS" id="PR00032">
    <property type="entry name" value="HTHARAC"/>
</dbReference>
<dbReference type="SUPFAM" id="SSF46689">
    <property type="entry name" value="Homeodomain-like"/>
    <property type="match status" value="2"/>
</dbReference>
<dbReference type="EMBL" id="JACHXJ010000001">
    <property type="protein sequence ID" value="MBB3125362.1"/>
    <property type="molecule type" value="Genomic_DNA"/>
</dbReference>
<keyword evidence="5" id="KW-0805">Transcription regulation</keyword>
<keyword evidence="6" id="KW-0238">DNA-binding</keyword>
<dbReference type="Gene3D" id="1.10.10.60">
    <property type="entry name" value="Homeodomain-like"/>
    <property type="match status" value="2"/>
</dbReference>
<sequence length="532" mass="60802">MLQTLIVDDEPSHIQGLLRHIPWTSLGYTTPLTAETGESGDCLLQTTPIDVLITDISMPGMNGIELAAKAKIINPDIQILIISGYNEFEFAQEAIDVGAKGYVLKPLNLREIERKLAAFRQTLENIKKINEQTLQFKATVSNSRELLNDSFIAYLLEDEPFEESMLNSWCQLLNLPDLDEGIQIIVAMLDDYAAYGSEAESRFILYSALQQSVSVCLQEMGVVLISKLKPDGVAAIIVNPSSETRILIDKEMRFVQEYLRNTFQATVTVGLSRRGGKWNEVRHLIREVKYTISDARQSENGQLLHVGSMEQKAYEEFRSREVMIPGLLSLAESEELVPLLEAVKRAFYDLDTNAHSFSYIQSFSISLIGELSRKLWHDMEAIAKLTKHVWHRLLEVSTIDGLKGIVLDYIASAFEFARKERTLQHHHLIHRVSSYIEDQLPDIESVRLLAERFRISAGHLSVLFKKETGKTISDYVKDLRMKKAKDLLQDPTIKIYEVSERVGFQTQAYFTYQFKKVEGCTPMEYRDRYYRQ</sequence>
<evidence type="ECO:0000256" key="5">
    <source>
        <dbReference type="ARBA" id="ARBA00023015"/>
    </source>
</evidence>
<evidence type="ECO:0000256" key="3">
    <source>
        <dbReference type="ARBA" id="ARBA00022553"/>
    </source>
</evidence>
<dbReference type="InterPro" id="IPR051552">
    <property type="entry name" value="HptR"/>
</dbReference>
<dbReference type="Proteomes" id="UP000517523">
    <property type="component" value="Unassembled WGS sequence"/>
</dbReference>
<dbReference type="InterPro" id="IPR009057">
    <property type="entry name" value="Homeodomain-like_sf"/>
</dbReference>
<dbReference type="RefSeq" id="WP_183576932.1">
    <property type="nucleotide sequence ID" value="NZ_JACHXJ010000001.1"/>
</dbReference>
<dbReference type="GO" id="GO:0043565">
    <property type="term" value="F:sequence-specific DNA binding"/>
    <property type="evidence" value="ECO:0007669"/>
    <property type="project" value="InterPro"/>
</dbReference>
<keyword evidence="3 8" id="KW-0597">Phosphoprotein</keyword>
<dbReference type="SUPFAM" id="SSF52172">
    <property type="entry name" value="CheY-like"/>
    <property type="match status" value="1"/>
</dbReference>
<dbReference type="InterPro" id="IPR001789">
    <property type="entry name" value="Sig_transdc_resp-reg_receiver"/>
</dbReference>
<dbReference type="InterPro" id="IPR018060">
    <property type="entry name" value="HTH_AraC"/>
</dbReference>
<keyword evidence="7" id="KW-0804">Transcription</keyword>
<feature type="modified residue" description="4-aspartylphosphate" evidence="8">
    <location>
        <position position="55"/>
    </location>
</feature>
<dbReference type="PROSITE" id="PS50110">
    <property type="entry name" value="RESPONSE_REGULATORY"/>
    <property type="match status" value="1"/>
</dbReference>
<dbReference type="Pfam" id="PF00072">
    <property type="entry name" value="Response_reg"/>
    <property type="match status" value="1"/>
</dbReference>
<feature type="domain" description="Response regulatory" evidence="10">
    <location>
        <begin position="3"/>
        <end position="120"/>
    </location>
</feature>
<dbReference type="AlphaFoldDB" id="A0A839TFJ9"/>
<comment type="caution">
    <text evidence="11">The sequence shown here is derived from an EMBL/GenBank/DDBJ whole genome shotgun (WGS) entry which is preliminary data.</text>
</comment>
<accession>A0A839TFJ9</accession>
<name>A0A839TFJ9_9BACL</name>
<dbReference type="InterPro" id="IPR018062">
    <property type="entry name" value="HTH_AraC-typ_CS"/>
</dbReference>
<dbReference type="GO" id="GO:0003700">
    <property type="term" value="F:DNA-binding transcription factor activity"/>
    <property type="evidence" value="ECO:0007669"/>
    <property type="project" value="InterPro"/>
</dbReference>
<proteinExistence type="predicted"/>
<protein>
    <submittedName>
        <fullName evidence="11">Two-component system response regulator YesN</fullName>
    </submittedName>
</protein>
<dbReference type="InterPro" id="IPR011006">
    <property type="entry name" value="CheY-like_superfamily"/>
</dbReference>
<dbReference type="PANTHER" id="PTHR42713">
    <property type="entry name" value="HISTIDINE KINASE-RELATED"/>
    <property type="match status" value="1"/>
</dbReference>
<dbReference type="SMART" id="SM00448">
    <property type="entry name" value="REC"/>
    <property type="match status" value="1"/>
</dbReference>
<dbReference type="PROSITE" id="PS01124">
    <property type="entry name" value="HTH_ARAC_FAMILY_2"/>
    <property type="match status" value="1"/>
</dbReference>
<dbReference type="PROSITE" id="PS00041">
    <property type="entry name" value="HTH_ARAC_FAMILY_1"/>
    <property type="match status" value="1"/>
</dbReference>
<dbReference type="GO" id="GO:0005737">
    <property type="term" value="C:cytoplasm"/>
    <property type="evidence" value="ECO:0007669"/>
    <property type="project" value="UniProtKB-SubCell"/>
</dbReference>